<evidence type="ECO:0000313" key="2">
    <source>
        <dbReference type="Proteomes" id="UP000823749"/>
    </source>
</evidence>
<accession>A0AAV6KY44</accession>
<dbReference type="SUPFAM" id="SSF54928">
    <property type="entry name" value="RNA-binding domain, RBD"/>
    <property type="match status" value="1"/>
</dbReference>
<reference evidence="1" key="1">
    <citation type="submission" date="2020-08" db="EMBL/GenBank/DDBJ databases">
        <title>Plant Genome Project.</title>
        <authorList>
            <person name="Zhang R.-G."/>
        </authorList>
    </citation>
    <scope>NUCLEOTIDE SEQUENCE</scope>
    <source>
        <strain evidence="1">WSP0</strain>
        <tissue evidence="1">Leaf</tissue>
    </source>
</reference>
<dbReference type="EMBL" id="JACTNZ010000003">
    <property type="protein sequence ID" value="KAG5557073.1"/>
    <property type="molecule type" value="Genomic_DNA"/>
</dbReference>
<comment type="caution">
    <text evidence="1">The sequence shown here is derived from an EMBL/GenBank/DDBJ whole genome shotgun (WGS) entry which is preliminary data.</text>
</comment>
<dbReference type="Gene3D" id="3.30.70.330">
    <property type="match status" value="1"/>
</dbReference>
<organism evidence="1 2">
    <name type="scientific">Rhododendron griersonianum</name>
    <dbReference type="NCBI Taxonomy" id="479676"/>
    <lineage>
        <taxon>Eukaryota</taxon>
        <taxon>Viridiplantae</taxon>
        <taxon>Streptophyta</taxon>
        <taxon>Embryophyta</taxon>
        <taxon>Tracheophyta</taxon>
        <taxon>Spermatophyta</taxon>
        <taxon>Magnoliopsida</taxon>
        <taxon>eudicotyledons</taxon>
        <taxon>Gunneridae</taxon>
        <taxon>Pentapetalae</taxon>
        <taxon>asterids</taxon>
        <taxon>Ericales</taxon>
        <taxon>Ericaceae</taxon>
        <taxon>Ericoideae</taxon>
        <taxon>Rhodoreae</taxon>
        <taxon>Rhododendron</taxon>
    </lineage>
</organism>
<dbReference type="Proteomes" id="UP000823749">
    <property type="component" value="Chromosome 3"/>
</dbReference>
<sequence length="201" mass="22333">MVRENSVRGFLGRAAIRYSGGVGGCGWSHEVRFFPVKMVPDDHKSYWGFLGGGNCDLLGCRDSSRSRRDRRSPAPSGLLIRNISLDARPEDLRIPFERFGAIKDIYLPKNYYTGVGCYSRGIGYTRNMANDLNEVCFAGTIDAGYMALVEGKRASIPFQTSSCGCKRKSKEKMKATSDLKNTNVRLKDTVTKVYCDVSAED</sequence>
<protein>
    <submittedName>
        <fullName evidence="1">Uncharacterized protein</fullName>
    </submittedName>
</protein>
<keyword evidence="2" id="KW-1185">Reference proteome</keyword>
<dbReference type="InterPro" id="IPR035979">
    <property type="entry name" value="RBD_domain_sf"/>
</dbReference>
<evidence type="ECO:0000313" key="1">
    <source>
        <dbReference type="EMBL" id="KAG5557073.1"/>
    </source>
</evidence>
<gene>
    <name evidence="1" type="ORF">RHGRI_007359</name>
</gene>
<proteinExistence type="predicted"/>
<dbReference type="InterPro" id="IPR012677">
    <property type="entry name" value="Nucleotide-bd_a/b_plait_sf"/>
</dbReference>
<dbReference type="AlphaFoldDB" id="A0AAV6KY44"/>
<dbReference type="GO" id="GO:0003676">
    <property type="term" value="F:nucleic acid binding"/>
    <property type="evidence" value="ECO:0007669"/>
    <property type="project" value="InterPro"/>
</dbReference>
<name>A0AAV6KY44_9ERIC</name>